<keyword evidence="4" id="KW-1185">Reference proteome</keyword>
<dbReference type="Pfam" id="PF22936">
    <property type="entry name" value="Pol_BBD"/>
    <property type="match status" value="1"/>
</dbReference>
<gene>
    <name evidence="3" type="ORF">VitviT2T_003668</name>
</gene>
<proteinExistence type="predicted"/>
<dbReference type="EMBL" id="CP126650">
    <property type="protein sequence ID" value="WJZ84040.1"/>
    <property type="molecule type" value="Genomic_DNA"/>
</dbReference>
<evidence type="ECO:0000259" key="2">
    <source>
        <dbReference type="Pfam" id="PF22936"/>
    </source>
</evidence>
<organism evidence="3 4">
    <name type="scientific">Vitis vinifera</name>
    <name type="common">Grape</name>
    <dbReference type="NCBI Taxonomy" id="29760"/>
    <lineage>
        <taxon>Eukaryota</taxon>
        <taxon>Viridiplantae</taxon>
        <taxon>Streptophyta</taxon>
        <taxon>Embryophyta</taxon>
        <taxon>Tracheophyta</taxon>
        <taxon>Spermatophyta</taxon>
        <taxon>Magnoliopsida</taxon>
        <taxon>eudicotyledons</taxon>
        <taxon>Gunneridae</taxon>
        <taxon>Pentapetalae</taxon>
        <taxon>rosids</taxon>
        <taxon>Vitales</taxon>
        <taxon>Vitaceae</taxon>
        <taxon>Viteae</taxon>
        <taxon>Vitis</taxon>
    </lineage>
</organism>
<dbReference type="InterPro" id="IPR054722">
    <property type="entry name" value="PolX-like_BBD"/>
</dbReference>
<dbReference type="PANTHER" id="PTHR47592:SF27">
    <property type="entry name" value="OS08G0421700 PROTEIN"/>
    <property type="match status" value="1"/>
</dbReference>
<feature type="domain" description="GAG-pre-integrase" evidence="1">
    <location>
        <begin position="149"/>
        <end position="217"/>
    </location>
</feature>
<dbReference type="Pfam" id="PF13976">
    <property type="entry name" value="gag_pre-integrs"/>
    <property type="match status" value="1"/>
</dbReference>
<evidence type="ECO:0008006" key="5">
    <source>
        <dbReference type="Google" id="ProtNLM"/>
    </source>
</evidence>
<dbReference type="Proteomes" id="UP001227230">
    <property type="component" value="Chromosome 3"/>
</dbReference>
<reference evidence="3 4" key="1">
    <citation type="journal article" date="2023" name="Hortic Res">
        <title>The complete reference genome for grapevine (Vitis vinifera L.) genetics and breeding.</title>
        <authorList>
            <person name="Shi X."/>
            <person name="Cao S."/>
            <person name="Wang X."/>
            <person name="Huang S."/>
            <person name="Wang Y."/>
            <person name="Liu Z."/>
            <person name="Liu W."/>
            <person name="Leng X."/>
            <person name="Peng Y."/>
            <person name="Wang N."/>
            <person name="Wang Y."/>
            <person name="Ma Z."/>
            <person name="Xu X."/>
            <person name="Zhang F."/>
            <person name="Xue H."/>
            <person name="Zhong H."/>
            <person name="Wang Y."/>
            <person name="Zhang K."/>
            <person name="Velt A."/>
            <person name="Avia K."/>
            <person name="Holtgrawe D."/>
            <person name="Grimplet J."/>
            <person name="Matus J.T."/>
            <person name="Ware D."/>
            <person name="Wu X."/>
            <person name="Wang H."/>
            <person name="Liu C."/>
            <person name="Fang Y."/>
            <person name="Rustenholz C."/>
            <person name="Cheng Z."/>
            <person name="Xiao H."/>
            <person name="Zhou Y."/>
        </authorList>
    </citation>
    <scope>NUCLEOTIDE SEQUENCE [LARGE SCALE GENOMIC DNA]</scope>
    <source>
        <strain evidence="4">cv. Pinot noir / PN40024</strain>
        <tissue evidence="3">Leaf</tissue>
    </source>
</reference>
<evidence type="ECO:0000313" key="3">
    <source>
        <dbReference type="EMBL" id="WJZ84040.1"/>
    </source>
</evidence>
<sequence length="266" mass="29932">MEKLISLLGSLDKPTGTCSLALSGTPSLSFCINALHRVYDDSWIIDSNATDHMTSKSQLFHTYTPNPSNKKIAVANGSLATVAGFGDIYITPTLILKNVLHVPKLSANLVSIQKLTQYLKCYVIFFPSYCVFQEQGSWRRIGLAKERSGLYHLESSQKTSNNLSLSFLSSSNKDTIWLYHLRLGHPYFRVLKVMFPYLFQGLDIYEFHCETCELAKHTCVSFPISNKISSHHFHLIHSDIWGPSTIPNVSGACWFVSLIDDCTWVT</sequence>
<dbReference type="InterPro" id="IPR025724">
    <property type="entry name" value="GAG-pre-integrase_dom"/>
</dbReference>
<name>A0ABY9BMS9_VITVI</name>
<evidence type="ECO:0000259" key="1">
    <source>
        <dbReference type="Pfam" id="PF13976"/>
    </source>
</evidence>
<protein>
    <recommendedName>
        <fullName evidence="5">GAG-pre-integrase domain-containing protein</fullName>
    </recommendedName>
</protein>
<dbReference type="PANTHER" id="PTHR47592">
    <property type="entry name" value="PBF68 PROTEIN"/>
    <property type="match status" value="1"/>
</dbReference>
<feature type="domain" description="Retrovirus-related Pol polyprotein from transposon TNT 1-94-like beta-barrel" evidence="2">
    <location>
        <begin position="43"/>
        <end position="117"/>
    </location>
</feature>
<evidence type="ECO:0000313" key="4">
    <source>
        <dbReference type="Proteomes" id="UP001227230"/>
    </source>
</evidence>
<accession>A0ABY9BMS9</accession>